<comment type="caution">
    <text evidence="3">The sequence shown here is derived from an EMBL/GenBank/DDBJ whole genome shotgun (WGS) entry which is preliminary data.</text>
</comment>
<dbReference type="EMBL" id="JAAAIL010000916">
    <property type="protein sequence ID" value="KAG0272496.1"/>
    <property type="molecule type" value="Genomic_DNA"/>
</dbReference>
<organism evidence="3 4">
    <name type="scientific">Linnemannia exigua</name>
    <dbReference type="NCBI Taxonomy" id="604196"/>
    <lineage>
        <taxon>Eukaryota</taxon>
        <taxon>Fungi</taxon>
        <taxon>Fungi incertae sedis</taxon>
        <taxon>Mucoromycota</taxon>
        <taxon>Mortierellomycotina</taxon>
        <taxon>Mortierellomycetes</taxon>
        <taxon>Mortierellales</taxon>
        <taxon>Mortierellaceae</taxon>
        <taxon>Linnemannia</taxon>
    </lineage>
</organism>
<keyword evidence="2" id="KW-1133">Transmembrane helix</keyword>
<evidence type="ECO:0000256" key="2">
    <source>
        <dbReference type="SAM" id="Phobius"/>
    </source>
</evidence>
<proteinExistence type="predicted"/>
<reference evidence="3" key="1">
    <citation type="journal article" date="2020" name="Fungal Divers.">
        <title>Resolving the Mortierellaceae phylogeny through synthesis of multi-gene phylogenetics and phylogenomics.</title>
        <authorList>
            <person name="Vandepol N."/>
            <person name="Liber J."/>
            <person name="Desiro A."/>
            <person name="Na H."/>
            <person name="Kennedy M."/>
            <person name="Barry K."/>
            <person name="Grigoriev I.V."/>
            <person name="Miller A.N."/>
            <person name="O'Donnell K."/>
            <person name="Stajich J.E."/>
            <person name="Bonito G."/>
        </authorList>
    </citation>
    <scope>NUCLEOTIDE SEQUENCE</scope>
    <source>
        <strain evidence="3">NRRL 28262</strain>
    </source>
</reference>
<evidence type="ECO:0000256" key="1">
    <source>
        <dbReference type="SAM" id="MobiDB-lite"/>
    </source>
</evidence>
<feature type="region of interest" description="Disordered" evidence="1">
    <location>
        <begin position="19"/>
        <end position="92"/>
    </location>
</feature>
<feature type="transmembrane region" description="Helical" evidence="2">
    <location>
        <begin position="214"/>
        <end position="233"/>
    </location>
</feature>
<keyword evidence="2" id="KW-0472">Membrane</keyword>
<accession>A0AAD4D9F8</accession>
<keyword evidence="2" id="KW-0812">Transmembrane</keyword>
<sequence>MSLGNISFGEMLGFPSAKFQQPENHFAHRSAPDSGRSEPWAFRKPVDSSTSAFGSDRIHRRGQSSRPSGLSMNADVDMDGDDDDDDDNDNNVRRGVFAQSHRDTGLDSDFFGNSFSALGRPSQTRDSWTVDGREAFAAQTYFPPEPETGLEDNFFGVVKIVDDYLPPKQEPRTIDARNLMLKKRMARRWLVFVVLCRALTLLKPDGMWVDKLLWTSHHVFAVVLLHATAFWVLDESRAVQRYLNHKPATSTDKKTSTVKPKDPFEPTPLDKICSYILMALLSMRVLSLAWAVFSNPAHSVDMNDTCSHGIDLSSSRDGFGYCQVSLDDRHGGLDWPLQAVQMAMPWAKEGGYDLRTLASYAGWIHDLAIVALFGVLMACGAGASLSTIDRAKVPIGRKVKT</sequence>
<protein>
    <submittedName>
        <fullName evidence="3">Uncharacterized protein</fullName>
    </submittedName>
</protein>
<feature type="transmembrane region" description="Helical" evidence="2">
    <location>
        <begin position="367"/>
        <end position="388"/>
    </location>
</feature>
<dbReference type="AlphaFoldDB" id="A0AAD4D9F8"/>
<name>A0AAD4D9F8_9FUNG</name>
<evidence type="ECO:0000313" key="4">
    <source>
        <dbReference type="Proteomes" id="UP001194580"/>
    </source>
</evidence>
<keyword evidence="4" id="KW-1185">Reference proteome</keyword>
<feature type="compositionally biased region" description="Acidic residues" evidence="1">
    <location>
        <begin position="76"/>
        <end position="89"/>
    </location>
</feature>
<dbReference type="Proteomes" id="UP001194580">
    <property type="component" value="Unassembled WGS sequence"/>
</dbReference>
<gene>
    <name evidence="3" type="ORF">BGZ95_011754</name>
</gene>
<feature type="transmembrane region" description="Helical" evidence="2">
    <location>
        <begin position="272"/>
        <end position="293"/>
    </location>
</feature>
<evidence type="ECO:0000313" key="3">
    <source>
        <dbReference type="EMBL" id="KAG0272496.1"/>
    </source>
</evidence>